<evidence type="ECO:0000256" key="1">
    <source>
        <dbReference type="SAM" id="MobiDB-lite"/>
    </source>
</evidence>
<organism evidence="2 3">
    <name type="scientific">Cloeon dipterum</name>
    <dbReference type="NCBI Taxonomy" id="197152"/>
    <lineage>
        <taxon>Eukaryota</taxon>
        <taxon>Metazoa</taxon>
        <taxon>Ecdysozoa</taxon>
        <taxon>Arthropoda</taxon>
        <taxon>Hexapoda</taxon>
        <taxon>Insecta</taxon>
        <taxon>Pterygota</taxon>
        <taxon>Palaeoptera</taxon>
        <taxon>Ephemeroptera</taxon>
        <taxon>Pisciforma</taxon>
        <taxon>Baetidae</taxon>
        <taxon>Cloeon</taxon>
    </lineage>
</organism>
<dbReference type="AlphaFoldDB" id="A0A8S1D8R2"/>
<keyword evidence="3" id="KW-1185">Reference proteome</keyword>
<sequence>MLEAKGRLGHLAIIRVGPGVGGGRRWRLQRRLREAAGPGSQCGRGSGPTNTTTPRRATNQTRTTALLSRRKDESKTDSA</sequence>
<proteinExistence type="predicted"/>
<dbReference type="Proteomes" id="UP000494165">
    <property type="component" value="Unassembled WGS sequence"/>
</dbReference>
<gene>
    <name evidence="2" type="ORF">CLODIP_2_CD00665</name>
</gene>
<evidence type="ECO:0000313" key="3">
    <source>
        <dbReference type="Proteomes" id="UP000494165"/>
    </source>
</evidence>
<feature type="compositionally biased region" description="Basic and acidic residues" evidence="1">
    <location>
        <begin position="69"/>
        <end position="79"/>
    </location>
</feature>
<protein>
    <submittedName>
        <fullName evidence="2">Uncharacterized protein</fullName>
    </submittedName>
</protein>
<evidence type="ECO:0000313" key="2">
    <source>
        <dbReference type="EMBL" id="CAB3378687.1"/>
    </source>
</evidence>
<dbReference type="EMBL" id="CADEPI010000170">
    <property type="protein sequence ID" value="CAB3378687.1"/>
    <property type="molecule type" value="Genomic_DNA"/>
</dbReference>
<comment type="caution">
    <text evidence="2">The sequence shown here is derived from an EMBL/GenBank/DDBJ whole genome shotgun (WGS) entry which is preliminary data.</text>
</comment>
<reference evidence="2 3" key="1">
    <citation type="submission" date="2020-04" db="EMBL/GenBank/DDBJ databases">
        <authorList>
            <person name="Alioto T."/>
            <person name="Alioto T."/>
            <person name="Gomez Garrido J."/>
        </authorList>
    </citation>
    <scope>NUCLEOTIDE SEQUENCE [LARGE SCALE GENOMIC DNA]</scope>
</reference>
<feature type="region of interest" description="Disordered" evidence="1">
    <location>
        <begin position="33"/>
        <end position="79"/>
    </location>
</feature>
<accession>A0A8S1D8R2</accession>
<name>A0A8S1D8R2_9INSE</name>
<feature type="compositionally biased region" description="Low complexity" evidence="1">
    <location>
        <begin position="48"/>
        <end position="65"/>
    </location>
</feature>